<sequence length="406" mass="47102">MEKINEDIWINILGFLPMSDQLSLAQVTESICSYVKYHWNHLKSVTLTGDDLKSLDRSEKLMQECLGGWSGSVQVLNLAGCCRDLLMKWTAYSFPHLRSLDCHMDYNLEEADEETLLLTELFPLLTSLTLSSSTTGCHLRRWRQLKELNLIWCEYLDTDTFEEIFSSLKLTKLTLLYYGYNVNLGEKVLDVTLCSTLEELIIDDHHLLGAFMPLLMDLPHFRRLVFYTRDYYEHLLGMVARRHPLKVRSLLFNDSFWSSERVAEDILGMTNLRRLVLQEDDIDSQQLHAICQRLPHLEELHLLQMRELPPPTRLWNLICSCPELRILNLSSNKLASSSVEFSWSRLPKVLLNRSSPLTLHLHNTGFLPEKVLPAMNHGNLQISFKPVHLNIWSSRFVEIEFSPESA</sequence>
<dbReference type="AlphaFoldDB" id="A0A6P4FSC5"/>
<gene>
    <name evidence="1" type="primary">LOC108052623</name>
</gene>
<dbReference type="Gene3D" id="3.80.10.10">
    <property type="entry name" value="Ribonuclease Inhibitor"/>
    <property type="match status" value="1"/>
</dbReference>
<proteinExistence type="predicted"/>
<accession>A0A6P4FSC5</accession>
<dbReference type="SUPFAM" id="SSF52047">
    <property type="entry name" value="RNI-like"/>
    <property type="match status" value="1"/>
</dbReference>
<organism evidence="1">
    <name type="scientific">Drosophila rhopaloa</name>
    <name type="common">Fruit fly</name>
    <dbReference type="NCBI Taxonomy" id="1041015"/>
    <lineage>
        <taxon>Eukaryota</taxon>
        <taxon>Metazoa</taxon>
        <taxon>Ecdysozoa</taxon>
        <taxon>Arthropoda</taxon>
        <taxon>Hexapoda</taxon>
        <taxon>Insecta</taxon>
        <taxon>Pterygota</taxon>
        <taxon>Neoptera</taxon>
        <taxon>Endopterygota</taxon>
        <taxon>Diptera</taxon>
        <taxon>Brachycera</taxon>
        <taxon>Muscomorpha</taxon>
        <taxon>Ephydroidea</taxon>
        <taxon>Drosophilidae</taxon>
        <taxon>Drosophila</taxon>
        <taxon>Sophophora</taxon>
    </lineage>
</organism>
<evidence type="ECO:0000313" key="1">
    <source>
        <dbReference type="RefSeq" id="XP_016990553.1"/>
    </source>
</evidence>
<dbReference type="RefSeq" id="XP_016990553.1">
    <property type="nucleotide sequence ID" value="XM_017135064.1"/>
</dbReference>
<dbReference type="RefSeq" id="XP_016990553.2">
    <property type="nucleotide sequence ID" value="XM_017135064.2"/>
</dbReference>
<dbReference type="InterPro" id="IPR032675">
    <property type="entry name" value="LRR_dom_sf"/>
</dbReference>
<dbReference type="GeneID" id="108052623"/>
<dbReference type="OrthoDB" id="8022969at2759"/>
<reference evidence="1" key="1">
    <citation type="submission" date="2025-08" db="UniProtKB">
        <authorList>
            <consortium name="RefSeq"/>
        </authorList>
    </citation>
    <scope>IDENTIFICATION</scope>
</reference>
<protein>
    <submittedName>
        <fullName evidence="1">Uncharacterized protein LOC108052623</fullName>
    </submittedName>
</protein>
<name>A0A6P4FSC5_DRORH</name>